<feature type="compositionally biased region" description="Low complexity" evidence="1">
    <location>
        <begin position="130"/>
        <end position="140"/>
    </location>
</feature>
<feature type="region of interest" description="Disordered" evidence="1">
    <location>
        <begin position="107"/>
        <end position="154"/>
    </location>
</feature>
<sequence>MRLAILSNSGSSKSTLARRLGAEHGLDVLDLDTVAWEPGLEPVLRPTADAARRVLEFCAAREGWIVEGCYAGLVEATLHLGPELVFLDPGLEVCLAHCRARPWEPHKYPTKAAQDTSPVRGLRRSEASARRAGSPRIRAAPPAPSDPPGGPRRSRFARLAASRIGFPWPPAVAK</sequence>
<dbReference type="RefSeq" id="WP_145063284.1">
    <property type="nucleotide sequence ID" value="NZ_CP036287.1"/>
</dbReference>
<protein>
    <submittedName>
        <fullName evidence="2">Topology modulation protein</fullName>
    </submittedName>
</protein>
<accession>A0A518BGH7</accession>
<dbReference type="InterPro" id="IPR027417">
    <property type="entry name" value="P-loop_NTPase"/>
</dbReference>
<dbReference type="KEGG" id="pbap:Pla133_11320"/>
<name>A0A518BGH7_9BACT</name>
<dbReference type="AlphaFoldDB" id="A0A518BGH7"/>
<dbReference type="SUPFAM" id="SSF52540">
    <property type="entry name" value="P-loop containing nucleoside triphosphate hydrolases"/>
    <property type="match status" value="1"/>
</dbReference>
<organism evidence="2 3">
    <name type="scientific">Engelhardtia mirabilis</name>
    <dbReference type="NCBI Taxonomy" id="2528011"/>
    <lineage>
        <taxon>Bacteria</taxon>
        <taxon>Pseudomonadati</taxon>
        <taxon>Planctomycetota</taxon>
        <taxon>Planctomycetia</taxon>
        <taxon>Planctomycetia incertae sedis</taxon>
        <taxon>Engelhardtia</taxon>
    </lineage>
</organism>
<proteinExistence type="predicted"/>
<gene>
    <name evidence="2" type="ORF">Pla133_11320</name>
</gene>
<dbReference type="EMBL" id="CP036287">
    <property type="protein sequence ID" value="QDU66066.1"/>
    <property type="molecule type" value="Genomic_DNA"/>
</dbReference>
<dbReference type="Proteomes" id="UP000316921">
    <property type="component" value="Chromosome"/>
</dbReference>
<evidence type="ECO:0000256" key="1">
    <source>
        <dbReference type="SAM" id="MobiDB-lite"/>
    </source>
</evidence>
<dbReference type="InterPro" id="IPR052922">
    <property type="entry name" value="Cytidylate_Kinase-2"/>
</dbReference>
<reference evidence="2 3" key="1">
    <citation type="submission" date="2019-02" db="EMBL/GenBank/DDBJ databases">
        <title>Deep-cultivation of Planctomycetes and their phenomic and genomic characterization uncovers novel biology.</title>
        <authorList>
            <person name="Wiegand S."/>
            <person name="Jogler M."/>
            <person name="Boedeker C."/>
            <person name="Pinto D."/>
            <person name="Vollmers J."/>
            <person name="Rivas-Marin E."/>
            <person name="Kohn T."/>
            <person name="Peeters S.H."/>
            <person name="Heuer A."/>
            <person name="Rast P."/>
            <person name="Oberbeckmann S."/>
            <person name="Bunk B."/>
            <person name="Jeske O."/>
            <person name="Meyerdierks A."/>
            <person name="Storesund J.E."/>
            <person name="Kallscheuer N."/>
            <person name="Luecker S."/>
            <person name="Lage O.M."/>
            <person name="Pohl T."/>
            <person name="Merkel B.J."/>
            <person name="Hornburger P."/>
            <person name="Mueller R.-W."/>
            <person name="Bruemmer F."/>
            <person name="Labrenz M."/>
            <person name="Spormann A.M."/>
            <person name="Op den Camp H."/>
            <person name="Overmann J."/>
            <person name="Amann R."/>
            <person name="Jetten M.S.M."/>
            <person name="Mascher T."/>
            <person name="Medema M.H."/>
            <person name="Devos D.P."/>
            <person name="Kaster A.-K."/>
            <person name="Ovreas L."/>
            <person name="Rohde M."/>
            <person name="Galperin M.Y."/>
            <person name="Jogler C."/>
        </authorList>
    </citation>
    <scope>NUCLEOTIDE SEQUENCE [LARGE SCALE GENOMIC DNA]</scope>
    <source>
        <strain evidence="2 3">Pla133</strain>
    </source>
</reference>
<evidence type="ECO:0000313" key="2">
    <source>
        <dbReference type="EMBL" id="QDU66066.1"/>
    </source>
</evidence>
<keyword evidence="3" id="KW-1185">Reference proteome</keyword>
<feature type="compositionally biased region" description="Pro residues" evidence="1">
    <location>
        <begin position="141"/>
        <end position="150"/>
    </location>
</feature>
<dbReference type="PANTHER" id="PTHR37816:SF3">
    <property type="entry name" value="MODULATES DNA TOPOLOGY"/>
    <property type="match status" value="1"/>
</dbReference>
<evidence type="ECO:0000313" key="3">
    <source>
        <dbReference type="Proteomes" id="UP000316921"/>
    </source>
</evidence>
<dbReference type="PANTHER" id="PTHR37816">
    <property type="entry name" value="YALI0E33011P"/>
    <property type="match status" value="1"/>
</dbReference>
<dbReference type="Gene3D" id="3.40.50.300">
    <property type="entry name" value="P-loop containing nucleotide triphosphate hydrolases"/>
    <property type="match status" value="1"/>
</dbReference>